<dbReference type="PATRIC" id="fig|28087.4.peg.1257"/>
<evidence type="ECO:0000256" key="1">
    <source>
        <dbReference type="ARBA" id="ARBA00004141"/>
    </source>
</evidence>
<feature type="transmembrane region" description="Helical" evidence="8">
    <location>
        <begin position="61"/>
        <end position="80"/>
    </location>
</feature>
<feature type="transmembrane region" description="Helical" evidence="8">
    <location>
        <begin position="178"/>
        <end position="203"/>
    </location>
</feature>
<evidence type="ECO:0000259" key="9">
    <source>
        <dbReference type="Pfam" id="PF00999"/>
    </source>
</evidence>
<dbReference type="PANTHER" id="PTHR43562">
    <property type="entry name" value="NAPA-TYPE SODIUM/HYDROGEN ANTIPORTER"/>
    <property type="match status" value="1"/>
</dbReference>
<feature type="transmembrane region" description="Helical" evidence="8">
    <location>
        <begin position="358"/>
        <end position="378"/>
    </location>
</feature>
<dbReference type="EMBL" id="LNYV01000013">
    <property type="protein sequence ID" value="KTD58577.1"/>
    <property type="molecule type" value="Genomic_DNA"/>
</dbReference>
<evidence type="ECO:0000313" key="10">
    <source>
        <dbReference type="EMBL" id="KTD58577.1"/>
    </source>
</evidence>
<evidence type="ECO:0000256" key="8">
    <source>
        <dbReference type="SAM" id="Phobius"/>
    </source>
</evidence>
<dbReference type="Gene3D" id="1.20.1530.20">
    <property type="match status" value="1"/>
</dbReference>
<keyword evidence="3" id="KW-0050">Antiport</keyword>
<feature type="transmembrane region" description="Helical" evidence="8">
    <location>
        <begin position="6"/>
        <end position="23"/>
    </location>
</feature>
<evidence type="ECO:0000256" key="3">
    <source>
        <dbReference type="ARBA" id="ARBA00022449"/>
    </source>
</evidence>
<feature type="transmembrane region" description="Helical" evidence="8">
    <location>
        <begin position="30"/>
        <end position="49"/>
    </location>
</feature>
<gene>
    <name evidence="10" type="ORF">Lsai_1184</name>
</gene>
<evidence type="ECO:0000256" key="2">
    <source>
        <dbReference type="ARBA" id="ARBA00022448"/>
    </source>
</evidence>
<comment type="caution">
    <text evidence="10">The sequence shown here is derived from an EMBL/GenBank/DDBJ whole genome shotgun (WGS) entry which is preliminary data.</text>
</comment>
<dbReference type="GO" id="GO:0016020">
    <property type="term" value="C:membrane"/>
    <property type="evidence" value="ECO:0007669"/>
    <property type="project" value="UniProtKB-SubCell"/>
</dbReference>
<dbReference type="eggNOG" id="COG0475">
    <property type="taxonomic scope" value="Bacteria"/>
</dbReference>
<keyword evidence="2" id="KW-0813">Transport</keyword>
<organism evidence="10 11">
    <name type="scientific">Legionella sainthelensi</name>
    <dbReference type="NCBI Taxonomy" id="28087"/>
    <lineage>
        <taxon>Bacteria</taxon>
        <taxon>Pseudomonadati</taxon>
        <taxon>Pseudomonadota</taxon>
        <taxon>Gammaproteobacteria</taxon>
        <taxon>Legionellales</taxon>
        <taxon>Legionellaceae</taxon>
        <taxon>Legionella</taxon>
    </lineage>
</organism>
<sequence>MKITFLHEPAILFLMMLFVVFFMPLLSRLIYIPSIIGLIIGGIIFGPHVLNLLPLTPTIELFASIGVIYLMFTVGLEINLDQLISNRVRTFIFYLLTYLLPLTSALLIGWIFGLGINSSILLGAIYASYTLVAYPIITELGILKNEAVAISVSAVVLTDITALITLIVSLHIHSGNTSFVSLSSLALGLILYAAFVLLSFPYIAKLFFRYSKSKQSDFAFMLASLAIAVILGKAIGINMIIGAFLAGLAINRVVSKESGAVKQTLFLGESLFVPLFLVSIGVRLNPMAIFLSWKSLVLGLSLTLAVYVTKFVAAWIASYLFRYSRQQMMVMWGLSQAQAAATLVIILIGINADLFPEYFLNGIILMVLFTLFTSPLLVKYYGSRIRPTAKINIPLFKRIITPVEHNEFPDNVINFSARLARYGDGKLLILNIAENECEIQEKREKLRAGPMKDPDTDIELINQIEKNIPKIILNEVIESETSFIIMNWSLEEHKRGRIFSSNIDHVMWTSTVPVAAALLKMPIKGIKRVITVIGAHAVGVKFNEQYLDVIVDISKALALPLTIMTTNYYHNKLNSKFEKIKNSDIQFIKINDDIIEAVSEMAEENDLIIIPSMNHQKRFDTNKNHIPYGLMQHTESSLIMIHLPK</sequence>
<accession>A0A0W0YNY9</accession>
<dbReference type="Pfam" id="PF00999">
    <property type="entry name" value="Na_H_Exchanger"/>
    <property type="match status" value="1"/>
</dbReference>
<reference evidence="10 11" key="1">
    <citation type="submission" date="2015-11" db="EMBL/GenBank/DDBJ databases">
        <title>Genomic analysis of 38 Legionella species identifies large and diverse effector repertoires.</title>
        <authorList>
            <person name="Burstein D."/>
            <person name="Amaro F."/>
            <person name="Zusman T."/>
            <person name="Lifshitz Z."/>
            <person name="Cohen O."/>
            <person name="Gilbert J.A."/>
            <person name="Pupko T."/>
            <person name="Shuman H.A."/>
            <person name="Segal G."/>
        </authorList>
    </citation>
    <scope>NUCLEOTIDE SEQUENCE [LARGE SCALE GENOMIC DNA]</scope>
    <source>
        <strain evidence="10 11">Mt.St.Helens-4</strain>
    </source>
</reference>
<feature type="transmembrane region" description="Helical" evidence="8">
    <location>
        <begin position="92"/>
        <end position="112"/>
    </location>
</feature>
<evidence type="ECO:0000256" key="7">
    <source>
        <dbReference type="ARBA" id="ARBA00023136"/>
    </source>
</evidence>
<feature type="transmembrane region" description="Helical" evidence="8">
    <location>
        <begin position="266"/>
        <end position="284"/>
    </location>
</feature>
<feature type="transmembrane region" description="Helical" evidence="8">
    <location>
        <begin position="149"/>
        <end position="172"/>
    </location>
</feature>
<dbReference type="OrthoDB" id="9793589at2"/>
<evidence type="ECO:0000256" key="5">
    <source>
        <dbReference type="ARBA" id="ARBA00022989"/>
    </source>
</evidence>
<dbReference type="Proteomes" id="UP000054621">
    <property type="component" value="Unassembled WGS sequence"/>
</dbReference>
<keyword evidence="6" id="KW-0406">Ion transport</keyword>
<dbReference type="GO" id="GO:0015297">
    <property type="term" value="F:antiporter activity"/>
    <property type="evidence" value="ECO:0007669"/>
    <property type="project" value="UniProtKB-KW"/>
</dbReference>
<protein>
    <submittedName>
        <fullName evidence="10">Na(+)/H(+) antiporter</fullName>
    </submittedName>
</protein>
<dbReference type="PANTHER" id="PTHR43562:SF4">
    <property type="entry name" value="NA(+)_H(+) ANTIPORTER NHAS5"/>
    <property type="match status" value="1"/>
</dbReference>
<feature type="domain" description="Cation/H+ exchanger transmembrane" evidence="9">
    <location>
        <begin position="18"/>
        <end position="379"/>
    </location>
</feature>
<proteinExistence type="predicted"/>
<evidence type="ECO:0000256" key="6">
    <source>
        <dbReference type="ARBA" id="ARBA00023065"/>
    </source>
</evidence>
<dbReference type="InterPro" id="IPR006153">
    <property type="entry name" value="Cation/H_exchanger_TM"/>
</dbReference>
<name>A0A0W0YNY9_9GAMM</name>
<dbReference type="GO" id="GO:1902600">
    <property type="term" value="P:proton transmembrane transport"/>
    <property type="evidence" value="ECO:0007669"/>
    <property type="project" value="InterPro"/>
</dbReference>
<evidence type="ECO:0000256" key="4">
    <source>
        <dbReference type="ARBA" id="ARBA00022692"/>
    </source>
</evidence>
<evidence type="ECO:0000313" key="11">
    <source>
        <dbReference type="Proteomes" id="UP000054621"/>
    </source>
</evidence>
<feature type="transmembrane region" description="Helical" evidence="8">
    <location>
        <begin position="118"/>
        <end position="137"/>
    </location>
</feature>
<feature type="transmembrane region" description="Helical" evidence="8">
    <location>
        <begin position="329"/>
        <end position="352"/>
    </location>
</feature>
<keyword evidence="4 8" id="KW-0812">Transmembrane</keyword>
<dbReference type="STRING" id="28087.Lsai_1184"/>
<dbReference type="RefSeq" id="WP_027271842.1">
    <property type="nucleotide sequence ID" value="NZ_CAAAJE010000025.1"/>
</dbReference>
<dbReference type="eggNOG" id="COG0589">
    <property type="taxonomic scope" value="Bacteria"/>
</dbReference>
<keyword evidence="7 8" id="KW-0472">Membrane</keyword>
<comment type="subcellular location">
    <subcellularLocation>
        <location evidence="1">Membrane</location>
        <topology evidence="1">Multi-pass membrane protein</topology>
    </subcellularLocation>
</comment>
<dbReference type="AlphaFoldDB" id="A0A0W0YNY9"/>
<feature type="transmembrane region" description="Helical" evidence="8">
    <location>
        <begin position="296"/>
        <end position="317"/>
    </location>
</feature>
<keyword evidence="5 8" id="KW-1133">Transmembrane helix</keyword>
<dbReference type="InterPro" id="IPR038770">
    <property type="entry name" value="Na+/solute_symporter_sf"/>
</dbReference>
<feature type="transmembrane region" description="Helical" evidence="8">
    <location>
        <begin position="237"/>
        <end position="254"/>
    </location>
</feature>
<dbReference type="SUPFAM" id="SSF52402">
    <property type="entry name" value="Adenine nucleotide alpha hydrolases-like"/>
    <property type="match status" value="1"/>
</dbReference>